<keyword evidence="3" id="KW-1185">Reference proteome</keyword>
<dbReference type="AlphaFoldDB" id="A0AAV7GKM8"/>
<evidence type="ECO:0000313" key="2">
    <source>
        <dbReference type="EMBL" id="KAH0456223.1"/>
    </source>
</evidence>
<name>A0AAV7GKM8_DENCH</name>
<evidence type="ECO:0000313" key="3">
    <source>
        <dbReference type="Proteomes" id="UP000775213"/>
    </source>
</evidence>
<feature type="compositionally biased region" description="Basic and acidic residues" evidence="1">
    <location>
        <begin position="9"/>
        <end position="18"/>
    </location>
</feature>
<sequence length="107" mass="12714">MNRSSGGGEYRKNVEQAKRKQRRRWRDKEKGRASTALEDIYYPQLIPNEKEKKTIKSPGHLIKNGAKDWWHKKIGDFSVTLMDSRHVLIKLMNDMDYVEFLPISYIF</sequence>
<accession>A0AAV7GKM8</accession>
<feature type="region of interest" description="Disordered" evidence="1">
    <location>
        <begin position="1"/>
        <end position="32"/>
    </location>
</feature>
<dbReference type="EMBL" id="JAGFBR010000013">
    <property type="protein sequence ID" value="KAH0456223.1"/>
    <property type="molecule type" value="Genomic_DNA"/>
</dbReference>
<proteinExistence type="predicted"/>
<gene>
    <name evidence="2" type="ORF">IEQ34_014130</name>
</gene>
<reference evidence="2 3" key="1">
    <citation type="journal article" date="2021" name="Hortic Res">
        <title>Chromosome-scale assembly of the Dendrobium chrysotoxum genome enhances the understanding of orchid evolution.</title>
        <authorList>
            <person name="Zhang Y."/>
            <person name="Zhang G.Q."/>
            <person name="Zhang D."/>
            <person name="Liu X.D."/>
            <person name="Xu X.Y."/>
            <person name="Sun W.H."/>
            <person name="Yu X."/>
            <person name="Zhu X."/>
            <person name="Wang Z.W."/>
            <person name="Zhao X."/>
            <person name="Zhong W.Y."/>
            <person name="Chen H."/>
            <person name="Yin W.L."/>
            <person name="Huang T."/>
            <person name="Niu S.C."/>
            <person name="Liu Z.J."/>
        </authorList>
    </citation>
    <scope>NUCLEOTIDE SEQUENCE [LARGE SCALE GENOMIC DNA]</scope>
    <source>
        <strain evidence="2">Lindl</strain>
    </source>
</reference>
<protein>
    <submittedName>
        <fullName evidence="2">Uncharacterized protein</fullName>
    </submittedName>
</protein>
<evidence type="ECO:0000256" key="1">
    <source>
        <dbReference type="SAM" id="MobiDB-lite"/>
    </source>
</evidence>
<dbReference type="Proteomes" id="UP000775213">
    <property type="component" value="Unassembled WGS sequence"/>
</dbReference>
<organism evidence="2 3">
    <name type="scientific">Dendrobium chrysotoxum</name>
    <name type="common">Orchid</name>
    <dbReference type="NCBI Taxonomy" id="161865"/>
    <lineage>
        <taxon>Eukaryota</taxon>
        <taxon>Viridiplantae</taxon>
        <taxon>Streptophyta</taxon>
        <taxon>Embryophyta</taxon>
        <taxon>Tracheophyta</taxon>
        <taxon>Spermatophyta</taxon>
        <taxon>Magnoliopsida</taxon>
        <taxon>Liliopsida</taxon>
        <taxon>Asparagales</taxon>
        <taxon>Orchidaceae</taxon>
        <taxon>Epidendroideae</taxon>
        <taxon>Malaxideae</taxon>
        <taxon>Dendrobiinae</taxon>
        <taxon>Dendrobium</taxon>
    </lineage>
</organism>
<comment type="caution">
    <text evidence="2">The sequence shown here is derived from an EMBL/GenBank/DDBJ whole genome shotgun (WGS) entry which is preliminary data.</text>
</comment>